<organism evidence="12 13">
    <name type="scientific">Nocardioides panacisoli</name>
    <dbReference type="NCBI Taxonomy" id="627624"/>
    <lineage>
        <taxon>Bacteria</taxon>
        <taxon>Bacillati</taxon>
        <taxon>Actinomycetota</taxon>
        <taxon>Actinomycetes</taxon>
        <taxon>Propionibacteriales</taxon>
        <taxon>Nocardioidaceae</taxon>
        <taxon>Nocardioides</taxon>
    </lineage>
</organism>
<feature type="region of interest" description="Disordered" evidence="10">
    <location>
        <begin position="86"/>
        <end position="123"/>
    </location>
</feature>
<feature type="compositionally biased region" description="Acidic residues" evidence="10">
    <location>
        <begin position="88"/>
        <end position="104"/>
    </location>
</feature>
<comment type="caution">
    <text evidence="12">The sequence shown here is derived from an EMBL/GenBank/DDBJ whole genome shotgun (WGS) entry which is preliminary data.</text>
</comment>
<evidence type="ECO:0000256" key="3">
    <source>
        <dbReference type="ARBA" id="ARBA00022448"/>
    </source>
</evidence>
<keyword evidence="5 11" id="KW-0812">Transmembrane</keyword>
<evidence type="ECO:0000313" key="12">
    <source>
        <dbReference type="EMBL" id="GAA3831612.1"/>
    </source>
</evidence>
<keyword evidence="3" id="KW-0813">Transport</keyword>
<sequence length="123" mass="12896">MFVGDLVSLLPIIAIVVVFWLFVIAPASRRQKATTQMQSAIAVGDEVVLTSGIFGVVTGVADSHLLVQLAPGVDVKVARSAIGVVVPEDSDGETEPDETDEADDLEPHTDPADGTSAPDTEER</sequence>
<name>A0ABP7J0G3_9ACTN</name>
<evidence type="ECO:0000256" key="6">
    <source>
        <dbReference type="ARBA" id="ARBA00022927"/>
    </source>
</evidence>
<dbReference type="NCBIfam" id="TIGR00739">
    <property type="entry name" value="yajC"/>
    <property type="match status" value="1"/>
</dbReference>
<evidence type="ECO:0000256" key="8">
    <source>
        <dbReference type="ARBA" id="ARBA00023010"/>
    </source>
</evidence>
<keyword evidence="7 11" id="KW-1133">Transmembrane helix</keyword>
<dbReference type="PANTHER" id="PTHR33909:SF1">
    <property type="entry name" value="SEC TRANSLOCON ACCESSORY COMPLEX SUBUNIT YAJC"/>
    <property type="match status" value="1"/>
</dbReference>
<evidence type="ECO:0000256" key="5">
    <source>
        <dbReference type="ARBA" id="ARBA00022692"/>
    </source>
</evidence>
<evidence type="ECO:0000256" key="9">
    <source>
        <dbReference type="ARBA" id="ARBA00023136"/>
    </source>
</evidence>
<keyword evidence="9 11" id="KW-0472">Membrane</keyword>
<evidence type="ECO:0008006" key="14">
    <source>
        <dbReference type="Google" id="ProtNLM"/>
    </source>
</evidence>
<accession>A0ABP7J0G3</accession>
<keyword evidence="4" id="KW-1003">Cell membrane</keyword>
<dbReference type="Pfam" id="PF02699">
    <property type="entry name" value="YajC"/>
    <property type="match status" value="1"/>
</dbReference>
<comment type="subcellular location">
    <subcellularLocation>
        <location evidence="1">Cell membrane</location>
        <topology evidence="1">Single-pass membrane protein</topology>
    </subcellularLocation>
</comment>
<dbReference type="InterPro" id="IPR003849">
    <property type="entry name" value="Preprotein_translocase_YajC"/>
</dbReference>
<protein>
    <recommendedName>
        <fullName evidence="14">Preprotein translocase subunit YajC</fullName>
    </recommendedName>
</protein>
<dbReference type="PANTHER" id="PTHR33909">
    <property type="entry name" value="SEC TRANSLOCON ACCESSORY COMPLEX SUBUNIT YAJC"/>
    <property type="match status" value="1"/>
</dbReference>
<dbReference type="SMART" id="SM01323">
    <property type="entry name" value="YajC"/>
    <property type="match status" value="1"/>
</dbReference>
<keyword evidence="6" id="KW-0653">Protein transport</keyword>
<proteinExistence type="inferred from homology"/>
<dbReference type="PRINTS" id="PR01853">
    <property type="entry name" value="YAJCTRNLCASE"/>
</dbReference>
<evidence type="ECO:0000313" key="13">
    <source>
        <dbReference type="Proteomes" id="UP001501821"/>
    </source>
</evidence>
<dbReference type="Proteomes" id="UP001501821">
    <property type="component" value="Unassembled WGS sequence"/>
</dbReference>
<evidence type="ECO:0000256" key="10">
    <source>
        <dbReference type="SAM" id="MobiDB-lite"/>
    </source>
</evidence>
<evidence type="ECO:0000256" key="11">
    <source>
        <dbReference type="SAM" id="Phobius"/>
    </source>
</evidence>
<evidence type="ECO:0000256" key="1">
    <source>
        <dbReference type="ARBA" id="ARBA00004162"/>
    </source>
</evidence>
<evidence type="ECO:0000256" key="4">
    <source>
        <dbReference type="ARBA" id="ARBA00022475"/>
    </source>
</evidence>
<keyword evidence="8" id="KW-0811">Translocation</keyword>
<feature type="transmembrane region" description="Helical" evidence="11">
    <location>
        <begin position="6"/>
        <end position="27"/>
    </location>
</feature>
<reference evidence="13" key="1">
    <citation type="journal article" date="2019" name="Int. J. Syst. Evol. Microbiol.">
        <title>The Global Catalogue of Microorganisms (GCM) 10K type strain sequencing project: providing services to taxonomists for standard genome sequencing and annotation.</title>
        <authorList>
            <consortium name="The Broad Institute Genomics Platform"/>
            <consortium name="The Broad Institute Genome Sequencing Center for Infectious Disease"/>
            <person name="Wu L."/>
            <person name="Ma J."/>
        </authorList>
    </citation>
    <scope>NUCLEOTIDE SEQUENCE [LARGE SCALE GENOMIC DNA]</scope>
    <source>
        <strain evidence="13">JCM 16953</strain>
    </source>
</reference>
<evidence type="ECO:0000256" key="2">
    <source>
        <dbReference type="ARBA" id="ARBA00006742"/>
    </source>
</evidence>
<comment type="similarity">
    <text evidence="2">Belongs to the YajC family.</text>
</comment>
<dbReference type="EMBL" id="BAABAH010000016">
    <property type="protein sequence ID" value="GAA3831612.1"/>
    <property type="molecule type" value="Genomic_DNA"/>
</dbReference>
<gene>
    <name evidence="12" type="ORF">GCM10022242_36130</name>
</gene>
<evidence type="ECO:0000256" key="7">
    <source>
        <dbReference type="ARBA" id="ARBA00022989"/>
    </source>
</evidence>
<keyword evidence="13" id="KW-1185">Reference proteome</keyword>